<proteinExistence type="predicted"/>
<evidence type="ECO:0000256" key="5">
    <source>
        <dbReference type="ARBA" id="ARBA00023242"/>
    </source>
</evidence>
<dbReference type="Pfam" id="PF16746">
    <property type="entry name" value="BAR_3"/>
    <property type="match status" value="1"/>
</dbReference>
<dbReference type="GO" id="GO:0005634">
    <property type="term" value="C:nucleus"/>
    <property type="evidence" value="ECO:0007669"/>
    <property type="project" value="UniProtKB-SubCell"/>
</dbReference>
<dbReference type="Gene3D" id="1.20.1270.60">
    <property type="entry name" value="Arfaptin homology (AH) domain/BAR domain"/>
    <property type="match status" value="1"/>
</dbReference>
<evidence type="ECO:0000256" key="6">
    <source>
        <dbReference type="ARBA" id="ARBA00023273"/>
    </source>
</evidence>
<dbReference type="Pfam" id="PF00640">
    <property type="entry name" value="PID"/>
    <property type="match status" value="1"/>
</dbReference>
<organism evidence="12 13">
    <name type="scientific">Ridgeia piscesae</name>
    <name type="common">Tubeworm</name>
    <dbReference type="NCBI Taxonomy" id="27915"/>
    <lineage>
        <taxon>Eukaryota</taxon>
        <taxon>Metazoa</taxon>
        <taxon>Spiralia</taxon>
        <taxon>Lophotrochozoa</taxon>
        <taxon>Annelida</taxon>
        <taxon>Polychaeta</taxon>
        <taxon>Sedentaria</taxon>
        <taxon>Canalipalpata</taxon>
        <taxon>Sabellida</taxon>
        <taxon>Siboglinidae</taxon>
        <taxon>Ridgeia</taxon>
    </lineage>
</organism>
<accession>A0AAD9L5S6</accession>
<dbReference type="AlphaFoldDB" id="A0AAD9L5S6"/>
<dbReference type="GO" id="GO:0001726">
    <property type="term" value="C:ruffle"/>
    <property type="evidence" value="ECO:0007669"/>
    <property type="project" value="UniProtKB-SubCell"/>
</dbReference>
<dbReference type="SUPFAM" id="SSF103657">
    <property type="entry name" value="BAR/IMD domain-like"/>
    <property type="match status" value="1"/>
</dbReference>
<dbReference type="PROSITE" id="PS01179">
    <property type="entry name" value="PID"/>
    <property type="match status" value="1"/>
</dbReference>
<feature type="domain" description="PID" evidence="10">
    <location>
        <begin position="464"/>
        <end position="591"/>
    </location>
</feature>
<evidence type="ECO:0000256" key="1">
    <source>
        <dbReference type="ARBA" id="ARBA00004123"/>
    </source>
</evidence>
<dbReference type="InterPro" id="IPR001849">
    <property type="entry name" value="PH_domain"/>
</dbReference>
<dbReference type="PANTHER" id="PTHR46415:SF2">
    <property type="entry name" value="BETA, PUTATIVE-RELATED"/>
    <property type="match status" value="1"/>
</dbReference>
<gene>
    <name evidence="12" type="ORF">NP493_328g05002</name>
</gene>
<dbReference type="InterPro" id="IPR027267">
    <property type="entry name" value="AH/BAR_dom_sf"/>
</dbReference>
<evidence type="ECO:0000256" key="7">
    <source>
        <dbReference type="ARBA" id="ARBA00023306"/>
    </source>
</evidence>
<feature type="domain" description="PH" evidence="11">
    <location>
        <begin position="250"/>
        <end position="350"/>
    </location>
</feature>
<evidence type="ECO:0000256" key="3">
    <source>
        <dbReference type="ARBA" id="ARBA00004262"/>
    </source>
</evidence>
<comment type="subcellular location">
    <subcellularLocation>
        <location evidence="4">Cell projection</location>
        <location evidence="4">Ruffle</location>
    </subcellularLocation>
    <subcellularLocation>
        <location evidence="3">Cytoplasmic vesicle</location>
        <location evidence="3">Phagosome</location>
    </subcellularLocation>
    <subcellularLocation>
        <location evidence="2">Early endosome membrane</location>
        <topology evidence="2">Peripheral membrane protein</topology>
    </subcellularLocation>
    <subcellularLocation>
        <location evidence="1">Nucleus</location>
    </subcellularLocation>
</comment>
<dbReference type="InterPro" id="IPR047181">
    <property type="entry name" value="DP13A/B"/>
</dbReference>
<dbReference type="InterPro" id="IPR011993">
    <property type="entry name" value="PH-like_dom_sf"/>
</dbReference>
<name>A0AAD9L5S6_RIDPI</name>
<dbReference type="EMBL" id="JAODUO010000328">
    <property type="protein sequence ID" value="KAK2183013.1"/>
    <property type="molecule type" value="Genomic_DNA"/>
</dbReference>
<dbReference type="PANTHER" id="PTHR46415">
    <property type="entry name" value="ADAPTOR PROTEIN, PHOSPHOTYROSINE INTERACTION, PH DOMAIN AND LEUCINE ZIPPER-CONTAINING 2"/>
    <property type="match status" value="1"/>
</dbReference>
<feature type="compositionally biased region" description="Basic and acidic residues" evidence="9">
    <location>
        <begin position="646"/>
        <end position="662"/>
    </location>
</feature>
<keyword evidence="8" id="KW-0968">Cytoplasmic vesicle</keyword>
<keyword evidence="5" id="KW-0539">Nucleus</keyword>
<keyword evidence="6" id="KW-0966">Cell projection</keyword>
<keyword evidence="7" id="KW-0131">Cell cycle</keyword>
<evidence type="ECO:0000256" key="2">
    <source>
        <dbReference type="ARBA" id="ARBA00004220"/>
    </source>
</evidence>
<evidence type="ECO:0000259" key="11">
    <source>
        <dbReference type="PROSITE" id="PS50003"/>
    </source>
</evidence>
<evidence type="ECO:0000256" key="4">
    <source>
        <dbReference type="ARBA" id="ARBA00004466"/>
    </source>
</evidence>
<dbReference type="SMART" id="SM00233">
    <property type="entry name" value="PH"/>
    <property type="match status" value="1"/>
</dbReference>
<dbReference type="GO" id="GO:0045335">
    <property type="term" value="C:phagocytic vesicle"/>
    <property type="evidence" value="ECO:0007669"/>
    <property type="project" value="UniProtKB-SubCell"/>
</dbReference>
<protein>
    <recommendedName>
        <fullName evidence="14">DCC-interacting protein 13-alpha</fullName>
    </recommendedName>
</protein>
<dbReference type="Pfam" id="PF00169">
    <property type="entry name" value="PH"/>
    <property type="match status" value="1"/>
</dbReference>
<evidence type="ECO:0000256" key="8">
    <source>
        <dbReference type="ARBA" id="ARBA00023329"/>
    </source>
</evidence>
<evidence type="ECO:0008006" key="14">
    <source>
        <dbReference type="Google" id="ProtNLM"/>
    </source>
</evidence>
<comment type="caution">
    <text evidence="12">The sequence shown here is derived from an EMBL/GenBank/DDBJ whole genome shotgun (WGS) entry which is preliminary data.</text>
</comment>
<dbReference type="GO" id="GO:0031901">
    <property type="term" value="C:early endosome membrane"/>
    <property type="evidence" value="ECO:0007669"/>
    <property type="project" value="UniProtKB-SubCell"/>
</dbReference>
<evidence type="ECO:0000259" key="10">
    <source>
        <dbReference type="PROSITE" id="PS01179"/>
    </source>
</evidence>
<dbReference type="Proteomes" id="UP001209878">
    <property type="component" value="Unassembled WGS sequence"/>
</dbReference>
<dbReference type="SMART" id="SM00462">
    <property type="entry name" value="PTB"/>
    <property type="match status" value="1"/>
</dbReference>
<evidence type="ECO:0000313" key="12">
    <source>
        <dbReference type="EMBL" id="KAK2183013.1"/>
    </source>
</evidence>
<dbReference type="InterPro" id="IPR006020">
    <property type="entry name" value="PTB/PI_dom"/>
</dbReference>
<reference evidence="12" key="1">
    <citation type="journal article" date="2023" name="Mol. Biol. Evol.">
        <title>Third-Generation Sequencing Reveals the Adaptive Role of the Epigenome in Three Deep-Sea Polychaetes.</title>
        <authorList>
            <person name="Perez M."/>
            <person name="Aroh O."/>
            <person name="Sun Y."/>
            <person name="Lan Y."/>
            <person name="Juniper S.K."/>
            <person name="Young C.R."/>
            <person name="Angers B."/>
            <person name="Qian P.Y."/>
        </authorList>
    </citation>
    <scope>NUCLEOTIDE SEQUENCE</scope>
    <source>
        <strain evidence="12">R07B-5</strain>
    </source>
</reference>
<evidence type="ECO:0000256" key="9">
    <source>
        <dbReference type="SAM" id="MobiDB-lite"/>
    </source>
</evidence>
<dbReference type="InterPro" id="IPR004148">
    <property type="entry name" value="BAR_dom"/>
</dbReference>
<keyword evidence="13" id="KW-1185">Reference proteome</keyword>
<feature type="region of interest" description="Disordered" evidence="9">
    <location>
        <begin position="646"/>
        <end position="669"/>
    </location>
</feature>
<sequence length="669" mass="75185">MTLRNYTAELHRCCMRVVNAQQELSAATHGLSAHLKAYNDLKFPLENDESILTDTLKQFTVYLDELSSVQQILATQLGGGMMYPVNRFLQADLDEIMRMSQMYHVVSNEHEQSLGRYMKLSKKKDVEKTRQDCSDDLYAMRKKFHQTALHYFSSLNSLQYKRKVSLLEPLIGYMHAQKGFFAMGHEAVSRCEIDDFLANIQASIQGVQAELTQETLKTVDQVEVIEKQTAHMYHAELPKDMPYVPPNTSLTQKAGYLFLRSKQALIASKWERCYLFIQGGNLMCQTKNEVAGSLILDLNEEGVVASPVESDDRRYCLQIVSPLVKKTVIVQAENDRERDEWVATINNVMAEGGYVKEKPRQKKVCEIVSSINPVERGHVMSVVFLLRSVPVGAAAPCPVVPTAVTDATFVPDAPIQFDMISPSDESLQLAGVDGPQRRINPFDQSAEDIRKDSPADNVAFSRTFTVRFLGSMEVKTDRGESLVLETIRQIMAARAIHNVFKMTESRLIVSSEAMRLIDPSNNSVRTTFQLEDISYWATHSENKRLFGFITRTPPSKEQGDMSTFACHVFECNASADEICHAISTATKLAFEALLVSVMHQVKKDILLANINMLADKTQEVHVTPDGSYLILADQLSYGLGSQDLDPPIREVHSDGDERKVDWAECESEA</sequence>
<dbReference type="Gene3D" id="2.30.29.30">
    <property type="entry name" value="Pleckstrin-homology domain (PH domain)/Phosphotyrosine-binding domain (PTB)"/>
    <property type="match status" value="2"/>
</dbReference>
<evidence type="ECO:0000313" key="13">
    <source>
        <dbReference type="Proteomes" id="UP001209878"/>
    </source>
</evidence>
<dbReference type="SUPFAM" id="SSF50729">
    <property type="entry name" value="PH domain-like"/>
    <property type="match status" value="2"/>
</dbReference>
<dbReference type="PROSITE" id="PS50003">
    <property type="entry name" value="PH_DOMAIN"/>
    <property type="match status" value="1"/>
</dbReference>
<dbReference type="GO" id="GO:0023052">
    <property type="term" value="P:signaling"/>
    <property type="evidence" value="ECO:0007669"/>
    <property type="project" value="TreeGrafter"/>
</dbReference>